<protein>
    <submittedName>
        <fullName evidence="1">Uncharacterized protein</fullName>
    </submittedName>
</protein>
<reference evidence="1" key="1">
    <citation type="submission" date="2007-03" db="EMBL/GenBank/DDBJ databases">
        <authorList>
            <person name="Paulsen I."/>
        </authorList>
    </citation>
    <scope>NUCLEOTIDE SEQUENCE</scope>
    <source>
        <strain evidence="1">VEG</strain>
    </source>
</reference>
<comment type="caution">
    <text evidence="1">The sequence shown here is derived from an EMBL/GenBank/DDBJ whole genome shotgun (WGS) entry which is preliminary data.</text>
</comment>
<dbReference type="EMBL" id="AAYL02000460">
    <property type="protein sequence ID" value="ESS28171.1"/>
    <property type="molecule type" value="Genomic_DNA"/>
</dbReference>
<dbReference type="Proteomes" id="UP000002226">
    <property type="component" value="Unassembled WGS sequence"/>
</dbReference>
<name>V4Z2D4_TOXGV</name>
<keyword evidence="2" id="KW-1185">Reference proteome</keyword>
<gene>
    <name evidence="1" type="ORF">TGVEG_442400</name>
</gene>
<proteinExistence type="predicted"/>
<dbReference type="AlphaFoldDB" id="V4Z2D4"/>
<dbReference type="VEuPathDB" id="ToxoDB:TGVEG_442400"/>
<evidence type="ECO:0000313" key="1">
    <source>
        <dbReference type="EMBL" id="ESS28171.1"/>
    </source>
</evidence>
<accession>V4Z2D4</accession>
<organism evidence="1 2">
    <name type="scientific">Toxoplasma gondii (strain ATCC 50861 / VEG)</name>
    <dbReference type="NCBI Taxonomy" id="432359"/>
    <lineage>
        <taxon>Eukaryota</taxon>
        <taxon>Sar</taxon>
        <taxon>Alveolata</taxon>
        <taxon>Apicomplexa</taxon>
        <taxon>Conoidasida</taxon>
        <taxon>Coccidia</taxon>
        <taxon>Eucoccidiorida</taxon>
        <taxon>Eimeriorina</taxon>
        <taxon>Sarcocystidae</taxon>
        <taxon>Toxoplasma</taxon>
    </lineage>
</organism>
<evidence type="ECO:0000313" key="2">
    <source>
        <dbReference type="Proteomes" id="UP000002226"/>
    </source>
</evidence>
<sequence length="147" mass="16577">MSPYRMARGNTRAKTCTVQALTEPTVYDPRDERLSDQTNPGQAPMLHAVLLARYAVKHLRLHSLPPLRQTPKEGYQSPPVHGHLPLLAHVSEAPPQYRERTAPSAQQLSSHEAMHQTALTVPNLFRRAAMPRPNKQLERGEHRISSE</sequence>